<proteinExistence type="predicted"/>
<evidence type="ECO:0008006" key="4">
    <source>
        <dbReference type="Google" id="ProtNLM"/>
    </source>
</evidence>
<comment type="caution">
    <text evidence="2">The sequence shown here is derived from an EMBL/GenBank/DDBJ whole genome shotgun (WGS) entry which is preliminary data.</text>
</comment>
<accession>A0ABQ8UPP1</accession>
<organism evidence="2 3">
    <name type="scientific">Paratrimastix pyriformis</name>
    <dbReference type="NCBI Taxonomy" id="342808"/>
    <lineage>
        <taxon>Eukaryota</taxon>
        <taxon>Metamonada</taxon>
        <taxon>Preaxostyla</taxon>
        <taxon>Paratrimastigidae</taxon>
        <taxon>Paratrimastix</taxon>
    </lineage>
</organism>
<feature type="region of interest" description="Disordered" evidence="1">
    <location>
        <begin position="43"/>
        <end position="63"/>
    </location>
</feature>
<sequence>MPRRSAADLAHIAFRVAVCIAGPGFGAAREDAHVHPRLQTATGLGPLSISGGPGGRRSRSPAAAGPVVLSGAPVWSWCSSSGVLVVAWSLGEGADVCG</sequence>
<evidence type="ECO:0000313" key="3">
    <source>
        <dbReference type="Proteomes" id="UP001141327"/>
    </source>
</evidence>
<reference evidence="2" key="1">
    <citation type="journal article" date="2022" name="bioRxiv">
        <title>Genomics of Preaxostyla Flagellates Illuminates Evolutionary Transitions and the Path Towards Mitochondrial Loss.</title>
        <authorList>
            <person name="Novak L.V.F."/>
            <person name="Treitli S.C."/>
            <person name="Pyrih J."/>
            <person name="Halakuc P."/>
            <person name="Pipaliya S.V."/>
            <person name="Vacek V."/>
            <person name="Brzon O."/>
            <person name="Soukal P."/>
            <person name="Eme L."/>
            <person name="Dacks J.B."/>
            <person name="Karnkowska A."/>
            <person name="Elias M."/>
            <person name="Hampl V."/>
        </authorList>
    </citation>
    <scope>NUCLEOTIDE SEQUENCE</scope>
    <source>
        <strain evidence="2">RCP-MX</strain>
    </source>
</reference>
<gene>
    <name evidence="2" type="ORF">PAPYR_5423</name>
</gene>
<dbReference type="Proteomes" id="UP001141327">
    <property type="component" value="Unassembled WGS sequence"/>
</dbReference>
<dbReference type="EMBL" id="JAPMOS010000026">
    <property type="protein sequence ID" value="KAJ4458670.1"/>
    <property type="molecule type" value="Genomic_DNA"/>
</dbReference>
<evidence type="ECO:0000313" key="2">
    <source>
        <dbReference type="EMBL" id="KAJ4458670.1"/>
    </source>
</evidence>
<keyword evidence="3" id="KW-1185">Reference proteome</keyword>
<name>A0ABQ8UPP1_9EUKA</name>
<protein>
    <recommendedName>
        <fullName evidence="4">Secreted protein</fullName>
    </recommendedName>
</protein>
<evidence type="ECO:0000256" key="1">
    <source>
        <dbReference type="SAM" id="MobiDB-lite"/>
    </source>
</evidence>